<proteinExistence type="predicted"/>
<dbReference type="AlphaFoldDB" id="A0A1G9VA47"/>
<feature type="region of interest" description="Disordered" evidence="1">
    <location>
        <begin position="1"/>
        <end position="69"/>
    </location>
</feature>
<keyword evidence="2" id="KW-0472">Membrane</keyword>
<name>A0A1G9VA47_ALLAB</name>
<evidence type="ECO:0000313" key="3">
    <source>
        <dbReference type="EMBL" id="SDM69072.1"/>
    </source>
</evidence>
<sequence length="477" mass="50487">MHSATRNCGRDTAVSTPGNSPAEGAEPPQHEPDGADVATPPMGVPVQPHPQPDPGQVPPGHGGAPFAPQKKKRTGVVVGVVVGVLALVAAGVTAIFAFSGGGASTPTAAATKLVTALGKGDIAGMMTSLAPAEAKLSVDYTVATMNELKRLEVMKPDANPEQLTGVELKAEGLRFDEAGEEQLNDHVAVAKLVEGRITITSDTAKLPLADKFVDLAFPNGRVDQRTTRTIDVADVVRGIGGPVRIASVKVDGSWYASVFYTIADNILAAEEIAWPKQPIPANGAADPETAVKELAQAALSGDLRRVVELLPPDEMGVLHDLGPLLVGELSGGEVGSGTRISDLRTVRKDVNGGTRVGLDSMTLEMDGERGSVRRVQDCYEVQDPQGKVEKMCAKDLVEEFTSGAEERFRRNTGRAMPQQLKDFAERIVRNFFDAGVMSTQVDGKHYVSPVRTVSELMLTVLRSLEPKDIEELAKAGK</sequence>
<dbReference type="STRING" id="211114.SAMN04489726_2930"/>
<protein>
    <submittedName>
        <fullName evidence="3">Uncharacterized protein</fullName>
    </submittedName>
</protein>
<evidence type="ECO:0000256" key="2">
    <source>
        <dbReference type="SAM" id="Phobius"/>
    </source>
</evidence>
<gene>
    <name evidence="3" type="ORF">SAMN04489726_2930</name>
</gene>
<feature type="transmembrane region" description="Helical" evidence="2">
    <location>
        <begin position="76"/>
        <end position="98"/>
    </location>
</feature>
<reference evidence="3 4" key="1">
    <citation type="submission" date="2016-10" db="EMBL/GenBank/DDBJ databases">
        <authorList>
            <person name="de Groot N.N."/>
        </authorList>
    </citation>
    <scope>NUCLEOTIDE SEQUENCE [LARGE SCALE GENOMIC DNA]</scope>
    <source>
        <strain evidence="3 4">DSM 44149</strain>
    </source>
</reference>
<keyword evidence="2" id="KW-0812">Transmembrane</keyword>
<accession>A0A1G9VA47</accession>
<keyword evidence="4" id="KW-1185">Reference proteome</keyword>
<dbReference type="Proteomes" id="UP000183376">
    <property type="component" value="Chromosome I"/>
</dbReference>
<evidence type="ECO:0000256" key="1">
    <source>
        <dbReference type="SAM" id="MobiDB-lite"/>
    </source>
</evidence>
<dbReference type="EMBL" id="LT629701">
    <property type="protein sequence ID" value="SDM69072.1"/>
    <property type="molecule type" value="Genomic_DNA"/>
</dbReference>
<evidence type="ECO:0000313" key="4">
    <source>
        <dbReference type="Proteomes" id="UP000183376"/>
    </source>
</evidence>
<feature type="compositionally biased region" description="Pro residues" evidence="1">
    <location>
        <begin position="47"/>
        <end position="57"/>
    </location>
</feature>
<dbReference type="eggNOG" id="ENOG50324Z0">
    <property type="taxonomic scope" value="Bacteria"/>
</dbReference>
<organism evidence="3 4">
    <name type="scientific">Allokutzneria albata</name>
    <name type="common">Kibdelosporangium albatum</name>
    <dbReference type="NCBI Taxonomy" id="211114"/>
    <lineage>
        <taxon>Bacteria</taxon>
        <taxon>Bacillati</taxon>
        <taxon>Actinomycetota</taxon>
        <taxon>Actinomycetes</taxon>
        <taxon>Pseudonocardiales</taxon>
        <taxon>Pseudonocardiaceae</taxon>
        <taxon>Allokutzneria</taxon>
    </lineage>
</organism>
<keyword evidence="2" id="KW-1133">Transmembrane helix</keyword>